<dbReference type="GO" id="GO:0016757">
    <property type="term" value="F:glycosyltransferase activity"/>
    <property type="evidence" value="ECO:0007669"/>
    <property type="project" value="UniProtKB-UniRule"/>
</dbReference>
<keyword evidence="4 8" id="KW-0808">Transferase</keyword>
<keyword evidence="7 8" id="KW-0472">Membrane</keyword>
<feature type="region of interest" description="Disordered" evidence="9">
    <location>
        <begin position="1"/>
        <end position="20"/>
    </location>
</feature>
<keyword evidence="11" id="KW-1185">Reference proteome</keyword>
<dbReference type="GO" id="GO:0005737">
    <property type="term" value="C:cytoplasm"/>
    <property type="evidence" value="ECO:0007669"/>
    <property type="project" value="TreeGrafter"/>
</dbReference>
<evidence type="ECO:0000256" key="6">
    <source>
        <dbReference type="ARBA" id="ARBA00022989"/>
    </source>
</evidence>
<dbReference type="PANTHER" id="PTHR21461:SF83">
    <property type="entry name" value="GLYCOSYLTRANSFERASE FAMILY 92 PROTEIN"/>
    <property type="match status" value="1"/>
</dbReference>
<evidence type="ECO:0000256" key="3">
    <source>
        <dbReference type="ARBA" id="ARBA00022676"/>
    </source>
</evidence>
<feature type="transmembrane region" description="Helical" evidence="8">
    <location>
        <begin position="111"/>
        <end position="130"/>
    </location>
</feature>
<dbReference type="PANTHER" id="PTHR21461">
    <property type="entry name" value="GLYCOSYLTRANSFERASE FAMILY 92 PROTEIN"/>
    <property type="match status" value="1"/>
</dbReference>
<evidence type="ECO:0000256" key="5">
    <source>
        <dbReference type="ARBA" id="ARBA00022692"/>
    </source>
</evidence>
<comment type="caution">
    <text evidence="10">The sequence shown here is derived from an EMBL/GenBank/DDBJ whole genome shotgun (WGS) entry which is preliminary data.</text>
</comment>
<dbReference type="Pfam" id="PF01697">
    <property type="entry name" value="Glyco_transf_92"/>
    <property type="match status" value="1"/>
</dbReference>
<dbReference type="EMBL" id="JARAKH010000029">
    <property type="protein sequence ID" value="KAK8388077.1"/>
    <property type="molecule type" value="Genomic_DNA"/>
</dbReference>
<evidence type="ECO:0000313" key="11">
    <source>
        <dbReference type="Proteomes" id="UP001487740"/>
    </source>
</evidence>
<dbReference type="AlphaFoldDB" id="A0AAW0TKN1"/>
<name>A0AAW0TKN1_SCYPA</name>
<evidence type="ECO:0000256" key="8">
    <source>
        <dbReference type="RuleBase" id="RU366017"/>
    </source>
</evidence>
<gene>
    <name evidence="10" type="ORF">O3P69_020160</name>
</gene>
<evidence type="ECO:0000256" key="4">
    <source>
        <dbReference type="ARBA" id="ARBA00022679"/>
    </source>
</evidence>
<keyword evidence="5 8" id="KW-0812">Transmembrane</keyword>
<comment type="similarity">
    <text evidence="2 8">Belongs to the glycosyltransferase 92 family.</text>
</comment>
<evidence type="ECO:0000313" key="10">
    <source>
        <dbReference type="EMBL" id="KAK8388077.1"/>
    </source>
</evidence>
<organism evidence="10 11">
    <name type="scientific">Scylla paramamosain</name>
    <name type="common">Mud crab</name>
    <dbReference type="NCBI Taxonomy" id="85552"/>
    <lineage>
        <taxon>Eukaryota</taxon>
        <taxon>Metazoa</taxon>
        <taxon>Ecdysozoa</taxon>
        <taxon>Arthropoda</taxon>
        <taxon>Crustacea</taxon>
        <taxon>Multicrustacea</taxon>
        <taxon>Malacostraca</taxon>
        <taxon>Eumalacostraca</taxon>
        <taxon>Eucarida</taxon>
        <taxon>Decapoda</taxon>
        <taxon>Pleocyemata</taxon>
        <taxon>Brachyura</taxon>
        <taxon>Eubrachyura</taxon>
        <taxon>Portunoidea</taxon>
        <taxon>Portunidae</taxon>
        <taxon>Portuninae</taxon>
        <taxon>Scylla</taxon>
    </lineage>
</organism>
<evidence type="ECO:0000256" key="1">
    <source>
        <dbReference type="ARBA" id="ARBA00004167"/>
    </source>
</evidence>
<dbReference type="InterPro" id="IPR008166">
    <property type="entry name" value="Glyco_transf_92"/>
</dbReference>
<proteinExistence type="inferred from homology"/>
<reference evidence="10 11" key="1">
    <citation type="submission" date="2023-03" db="EMBL/GenBank/DDBJ databases">
        <title>High-quality genome of Scylla paramamosain provides insights in environmental adaptation.</title>
        <authorList>
            <person name="Zhang L."/>
        </authorList>
    </citation>
    <scope>NUCLEOTIDE SEQUENCE [LARGE SCALE GENOMIC DNA]</scope>
    <source>
        <strain evidence="10">LZ_2023a</strain>
        <tissue evidence="10">Muscle</tissue>
    </source>
</reference>
<sequence>MLSIPQHTEGAVPLARRRRRKRGRKEIEKLEFSAQLALPRIPSRRAVTTHVTTTNPNTLPCRLVSTTGEHRGGQCRTSEDNSKVRPLHSIMAGECAGRLAIGWLLLMRKRAWVGVVGVVCTCVLVLLTAFHDSRVSHVCDCGHQEVEAVHPSLALAFLVEQERRGSRCHNTPGVFSVRHNNELWQEAVIGGVIFLLYAAYYDSRDEGEGPTVRMLVMVDSTRPPTPVCHLWYQDDLTPTASSAVRMDYVHWQDRVSGAWLPYLVTCRVVEDLRGVPRVAALVGYSCGPATNALRVLNQEQPRVKKDLALCHKFLFDPTRDYSQRLVEWLEVARAWGVDEVTFYEASYYQQEGFVQVFPWRSPGDQPSLGHLYRALYDTQRFTLFTTENIPYTDCLLRHLATHRYVAVWDMDEFIVPATASSLPAMLDAARARATEQGLRPTSYLARCSYYFDDQVEEATPDLPEYLYLMRHVTRTVKVAPPRVFTKSVHDTSLALGLHAHFALLTLGGNIDRDRDLYHLYPTTEGHLGHYRATCQGEDQHECQELYRPYLSRDTAMWRHRPAVTARTKAVLQILGLLP</sequence>
<evidence type="ECO:0000256" key="2">
    <source>
        <dbReference type="ARBA" id="ARBA00007647"/>
    </source>
</evidence>
<keyword evidence="3 8" id="KW-0328">Glycosyltransferase</keyword>
<accession>A0AAW0TKN1</accession>
<dbReference type="Proteomes" id="UP001487740">
    <property type="component" value="Unassembled WGS sequence"/>
</dbReference>
<keyword evidence="6 8" id="KW-1133">Transmembrane helix</keyword>
<dbReference type="EC" id="2.4.1.-" evidence="8"/>
<evidence type="ECO:0000256" key="9">
    <source>
        <dbReference type="SAM" id="MobiDB-lite"/>
    </source>
</evidence>
<protein>
    <recommendedName>
        <fullName evidence="8">Glycosyltransferase family 92 protein</fullName>
        <ecNumber evidence="8">2.4.1.-</ecNumber>
    </recommendedName>
</protein>
<comment type="subcellular location">
    <subcellularLocation>
        <location evidence="1">Membrane</location>
        <topology evidence="1">Single-pass membrane protein</topology>
    </subcellularLocation>
</comment>
<evidence type="ECO:0000256" key="7">
    <source>
        <dbReference type="ARBA" id="ARBA00023136"/>
    </source>
</evidence>
<dbReference type="GO" id="GO:0016020">
    <property type="term" value="C:membrane"/>
    <property type="evidence" value="ECO:0007669"/>
    <property type="project" value="UniProtKB-SubCell"/>
</dbReference>